<proteinExistence type="predicted"/>
<gene>
    <name evidence="4" type="ORF">MIND_00281400</name>
</gene>
<evidence type="ECO:0000256" key="2">
    <source>
        <dbReference type="SAM" id="Phobius"/>
    </source>
</evidence>
<dbReference type="GeneID" id="59342200"/>
<feature type="transmembrane region" description="Helical" evidence="2">
    <location>
        <begin position="81"/>
        <end position="104"/>
    </location>
</feature>
<feature type="domain" description="DUF6534" evidence="3">
    <location>
        <begin position="162"/>
        <end position="248"/>
    </location>
</feature>
<feature type="transmembrane region" description="Helical" evidence="2">
    <location>
        <begin position="157"/>
        <end position="177"/>
    </location>
</feature>
<keyword evidence="2" id="KW-1133">Transmembrane helix</keyword>
<organism evidence="4 5">
    <name type="scientific">Mycena indigotica</name>
    <dbReference type="NCBI Taxonomy" id="2126181"/>
    <lineage>
        <taxon>Eukaryota</taxon>
        <taxon>Fungi</taxon>
        <taxon>Dikarya</taxon>
        <taxon>Basidiomycota</taxon>
        <taxon>Agaricomycotina</taxon>
        <taxon>Agaricomycetes</taxon>
        <taxon>Agaricomycetidae</taxon>
        <taxon>Agaricales</taxon>
        <taxon>Marasmiineae</taxon>
        <taxon>Mycenaceae</taxon>
        <taxon>Mycena</taxon>
    </lineage>
</organism>
<feature type="transmembrane region" description="Helical" evidence="2">
    <location>
        <begin position="116"/>
        <end position="137"/>
    </location>
</feature>
<dbReference type="PANTHER" id="PTHR40465">
    <property type="entry name" value="CHROMOSOME 1, WHOLE GENOME SHOTGUN SEQUENCE"/>
    <property type="match status" value="1"/>
</dbReference>
<keyword evidence="5" id="KW-1185">Reference proteome</keyword>
<keyword evidence="2" id="KW-0472">Membrane</keyword>
<dbReference type="InterPro" id="IPR045339">
    <property type="entry name" value="DUF6534"/>
</dbReference>
<dbReference type="OrthoDB" id="3203775at2759"/>
<keyword evidence="2" id="KW-0812">Transmembrane</keyword>
<evidence type="ECO:0000259" key="3">
    <source>
        <dbReference type="Pfam" id="PF20152"/>
    </source>
</evidence>
<accession>A0A8H6T9H9</accession>
<feature type="transmembrane region" description="Helical" evidence="2">
    <location>
        <begin position="45"/>
        <end position="69"/>
    </location>
</feature>
<dbReference type="AlphaFoldDB" id="A0A8H6T9H9"/>
<feature type="transmembrane region" description="Helical" evidence="2">
    <location>
        <begin position="6"/>
        <end position="24"/>
    </location>
</feature>
<dbReference type="EMBL" id="JACAZF010000002">
    <property type="protein sequence ID" value="KAF7312671.1"/>
    <property type="molecule type" value="Genomic_DNA"/>
</dbReference>
<dbReference type="Proteomes" id="UP000636479">
    <property type="component" value="Unassembled WGS sequence"/>
</dbReference>
<evidence type="ECO:0000313" key="4">
    <source>
        <dbReference type="EMBL" id="KAF7312671.1"/>
    </source>
</evidence>
<reference evidence="4" key="1">
    <citation type="submission" date="2020-05" db="EMBL/GenBank/DDBJ databases">
        <title>Mycena genomes resolve the evolution of fungal bioluminescence.</title>
        <authorList>
            <person name="Tsai I.J."/>
        </authorList>
    </citation>
    <scope>NUCLEOTIDE SEQUENCE</scope>
    <source>
        <strain evidence="4">171206Taipei</strain>
    </source>
</reference>
<comment type="caution">
    <text evidence="4">The sequence shown here is derived from an EMBL/GenBank/DDBJ whole genome shotgun (WGS) entry which is preliminary data.</text>
</comment>
<dbReference type="PANTHER" id="PTHR40465:SF1">
    <property type="entry name" value="DUF6534 DOMAIN-CONTAINING PROTEIN"/>
    <property type="match status" value="1"/>
</dbReference>
<evidence type="ECO:0000313" key="5">
    <source>
        <dbReference type="Proteomes" id="UP000636479"/>
    </source>
</evidence>
<feature type="region of interest" description="Disordered" evidence="1">
    <location>
        <begin position="286"/>
        <end position="314"/>
    </location>
</feature>
<dbReference type="RefSeq" id="XP_037224779.1">
    <property type="nucleotide sequence ID" value="XM_037359684.1"/>
</dbReference>
<sequence>MVQPDLTIGCLLIASWINTALYTLQITQTIRYFIKYSKDQWFNKACVLGALVSDTVTTVAVMVSCYLYTVTHWGNEAYLGIQPWCMPAYVLGTTLTAMIVQAWLVKMIYTLTRQWFWLPIIVLLVLTGVVGGCLVASHLINDPTYVGRDSLVREVTIWLSGAAVADLLITVLLVWKFRSLRSDFADTKNLLRRLTIASLRNGTLTTLLTVVSIIVFQAQPELNTATMIEMTLGRIYTLSMLSNLNNRALMPGNSAQSTTSNARKTILSHDQSPTVLRIRQDVETHYQSDADSIPMDSTGFGRRTKEDLESGDGSSEVVLPVVVTVRQEKHYHTDY</sequence>
<protein>
    <recommendedName>
        <fullName evidence="3">DUF6534 domain-containing protein</fullName>
    </recommendedName>
</protein>
<feature type="transmembrane region" description="Helical" evidence="2">
    <location>
        <begin position="198"/>
        <end position="218"/>
    </location>
</feature>
<dbReference type="Pfam" id="PF20152">
    <property type="entry name" value="DUF6534"/>
    <property type="match status" value="1"/>
</dbReference>
<evidence type="ECO:0000256" key="1">
    <source>
        <dbReference type="SAM" id="MobiDB-lite"/>
    </source>
</evidence>
<name>A0A8H6T9H9_9AGAR</name>